<dbReference type="GO" id="GO:0031267">
    <property type="term" value="F:small GTPase binding"/>
    <property type="evidence" value="ECO:0007669"/>
    <property type="project" value="TreeGrafter"/>
</dbReference>
<dbReference type="GO" id="GO:0005085">
    <property type="term" value="F:guanyl-nucleotide exchange factor activity"/>
    <property type="evidence" value="ECO:0007669"/>
    <property type="project" value="InterPro"/>
</dbReference>
<dbReference type="SUPFAM" id="SSF57716">
    <property type="entry name" value="Glucocorticoid receptor-like (DNA-binding domain)"/>
    <property type="match status" value="1"/>
</dbReference>
<dbReference type="GO" id="GO:0030139">
    <property type="term" value="C:endocytic vesicle"/>
    <property type="evidence" value="ECO:0007669"/>
    <property type="project" value="TreeGrafter"/>
</dbReference>
<accession>A0AAN8IL07</accession>
<evidence type="ECO:0000256" key="4">
    <source>
        <dbReference type="SAM" id="MobiDB-lite"/>
    </source>
</evidence>
<keyword evidence="2" id="KW-0863">Zinc-finger</keyword>
<gene>
    <name evidence="6" type="ORF">GCK32_014537</name>
</gene>
<dbReference type="GO" id="GO:0016192">
    <property type="term" value="P:vesicle-mediated transport"/>
    <property type="evidence" value="ECO:0007669"/>
    <property type="project" value="InterPro"/>
</dbReference>
<keyword evidence="7" id="KW-1185">Reference proteome</keyword>
<feature type="non-terminal residue" evidence="6">
    <location>
        <position position="274"/>
    </location>
</feature>
<dbReference type="PANTHER" id="PTHR23101:SF122">
    <property type="entry name" value="RABAPTIN-5-ASSOCIATED EXCHANGE FACTOR FOR RAB5"/>
    <property type="match status" value="1"/>
</dbReference>
<dbReference type="Gene3D" id="1.10.246.120">
    <property type="match status" value="1"/>
</dbReference>
<evidence type="ECO:0000313" key="7">
    <source>
        <dbReference type="Proteomes" id="UP001331761"/>
    </source>
</evidence>
<evidence type="ECO:0000256" key="3">
    <source>
        <dbReference type="ARBA" id="ARBA00022833"/>
    </source>
</evidence>
<dbReference type="PROSITE" id="PS51036">
    <property type="entry name" value="ZF_A20"/>
    <property type="match status" value="1"/>
</dbReference>
<feature type="region of interest" description="Disordered" evidence="4">
    <location>
        <begin position="106"/>
        <end position="134"/>
    </location>
</feature>
<proteinExistence type="predicted"/>
<dbReference type="GO" id="GO:0003677">
    <property type="term" value="F:DNA binding"/>
    <property type="evidence" value="ECO:0007669"/>
    <property type="project" value="InterPro"/>
</dbReference>
<dbReference type="InterPro" id="IPR002653">
    <property type="entry name" value="Znf_A20"/>
</dbReference>
<evidence type="ECO:0000313" key="6">
    <source>
        <dbReference type="EMBL" id="KAK5974463.1"/>
    </source>
</evidence>
<dbReference type="InterPro" id="IPR037191">
    <property type="entry name" value="VPS9_dom_sf"/>
</dbReference>
<reference evidence="6 7" key="1">
    <citation type="submission" date="2019-10" db="EMBL/GenBank/DDBJ databases">
        <title>Assembly and Annotation for the nematode Trichostrongylus colubriformis.</title>
        <authorList>
            <person name="Martin J."/>
        </authorList>
    </citation>
    <scope>NUCLEOTIDE SEQUENCE [LARGE SCALE GENOMIC DNA]</scope>
    <source>
        <strain evidence="6">G859</strain>
        <tissue evidence="6">Whole worm</tissue>
    </source>
</reference>
<sequence length="274" mass="31368">MTSSSESRDDVFVDGEENEFSRRLKVQINEKDLLCVNGCGFYGTPQWGNRCSKCWREHQLAEKRSQDYAKNKTLLGFDNFQERRKAATESRTLTIKKIFRSPSMLASTSNDTLSSAQHVSPNGTPTRQARQLSPDSKMAREVLTDFLVMSLPTAILQEVTRQVKYAVMKIHELRVTPDELSELVQSFYQYLIDKLGQSSYFNQDKCTVKVEDVIAEVEKYICICCYNNLFCASSDEEVADLSLQDRIRSLNWVTAGFLETKLNFNRQAVSYLIV</sequence>
<evidence type="ECO:0000256" key="2">
    <source>
        <dbReference type="ARBA" id="ARBA00022771"/>
    </source>
</evidence>
<dbReference type="GO" id="GO:0008270">
    <property type="term" value="F:zinc ion binding"/>
    <property type="evidence" value="ECO:0007669"/>
    <property type="project" value="UniProtKB-KW"/>
</dbReference>
<evidence type="ECO:0000259" key="5">
    <source>
        <dbReference type="PROSITE" id="PS51036"/>
    </source>
</evidence>
<organism evidence="6 7">
    <name type="scientific">Trichostrongylus colubriformis</name>
    <name type="common">Black scour worm</name>
    <dbReference type="NCBI Taxonomy" id="6319"/>
    <lineage>
        <taxon>Eukaryota</taxon>
        <taxon>Metazoa</taxon>
        <taxon>Ecdysozoa</taxon>
        <taxon>Nematoda</taxon>
        <taxon>Chromadorea</taxon>
        <taxon>Rhabditida</taxon>
        <taxon>Rhabditina</taxon>
        <taxon>Rhabditomorpha</taxon>
        <taxon>Strongyloidea</taxon>
        <taxon>Trichostrongylidae</taxon>
        <taxon>Trichostrongylus</taxon>
    </lineage>
</organism>
<evidence type="ECO:0000256" key="1">
    <source>
        <dbReference type="ARBA" id="ARBA00022723"/>
    </source>
</evidence>
<dbReference type="InterPro" id="IPR045046">
    <property type="entry name" value="Vps9-like"/>
</dbReference>
<keyword evidence="3" id="KW-0862">Zinc</keyword>
<dbReference type="SMART" id="SM00259">
    <property type="entry name" value="ZnF_A20"/>
    <property type="match status" value="1"/>
</dbReference>
<dbReference type="SUPFAM" id="SSF109993">
    <property type="entry name" value="VPS9 domain"/>
    <property type="match status" value="1"/>
</dbReference>
<dbReference type="Pfam" id="PF01754">
    <property type="entry name" value="zf-A20"/>
    <property type="match status" value="1"/>
</dbReference>
<name>A0AAN8IL07_TRICO</name>
<dbReference type="EMBL" id="WIXE01014204">
    <property type="protein sequence ID" value="KAK5974463.1"/>
    <property type="molecule type" value="Genomic_DNA"/>
</dbReference>
<dbReference type="GO" id="GO:0005829">
    <property type="term" value="C:cytosol"/>
    <property type="evidence" value="ECO:0007669"/>
    <property type="project" value="TreeGrafter"/>
</dbReference>
<dbReference type="PANTHER" id="PTHR23101">
    <property type="entry name" value="RAB GDP/GTP EXCHANGE FACTOR"/>
    <property type="match status" value="1"/>
</dbReference>
<keyword evidence="1" id="KW-0479">Metal-binding</keyword>
<dbReference type="Proteomes" id="UP001331761">
    <property type="component" value="Unassembled WGS sequence"/>
</dbReference>
<feature type="domain" description="A20-type" evidence="5">
    <location>
        <begin position="29"/>
        <end position="63"/>
    </location>
</feature>
<dbReference type="AlphaFoldDB" id="A0AAN8IL07"/>
<protein>
    <submittedName>
        <fullName evidence="6">Rab5 GDP/GTP exchange factor</fullName>
    </submittedName>
</protein>
<dbReference type="InterPro" id="IPR041545">
    <property type="entry name" value="DUF5601"/>
</dbReference>
<comment type="caution">
    <text evidence="6">The sequence shown here is derived from an EMBL/GenBank/DDBJ whole genome shotgun (WGS) entry which is preliminary data.</text>
</comment>
<dbReference type="Gene3D" id="1.20.5.4770">
    <property type="match status" value="1"/>
</dbReference>
<dbReference type="Pfam" id="PF18151">
    <property type="entry name" value="DUF5601"/>
    <property type="match status" value="1"/>
</dbReference>